<dbReference type="GO" id="GO:0008324">
    <property type="term" value="F:monoatomic cation transmembrane transporter activity"/>
    <property type="evidence" value="ECO:0007669"/>
    <property type="project" value="InterPro"/>
</dbReference>
<evidence type="ECO:0000256" key="7">
    <source>
        <dbReference type="SAM" id="Phobius"/>
    </source>
</evidence>
<dbReference type="InterPro" id="IPR050291">
    <property type="entry name" value="CDF_Transporter"/>
</dbReference>
<feature type="transmembrane region" description="Helical" evidence="7">
    <location>
        <begin position="181"/>
        <end position="197"/>
    </location>
</feature>
<dbReference type="AlphaFoldDB" id="A0A0E3R7V9"/>
<feature type="region of interest" description="Disordered" evidence="6">
    <location>
        <begin position="319"/>
        <end position="339"/>
    </location>
</feature>
<proteinExistence type="predicted"/>
<dbReference type="PANTHER" id="PTHR43840:SF15">
    <property type="entry name" value="MITOCHONDRIAL METAL TRANSPORTER 1-RELATED"/>
    <property type="match status" value="1"/>
</dbReference>
<dbReference type="InterPro" id="IPR027470">
    <property type="entry name" value="Cation_efflux_CTD"/>
</dbReference>
<keyword evidence="3 7" id="KW-0812">Transmembrane</keyword>
<dbReference type="RefSeq" id="WP_048122315.1">
    <property type="nucleotide sequence ID" value="NZ_CP009530.1"/>
</dbReference>
<feature type="transmembrane region" description="Helical" evidence="7">
    <location>
        <begin position="83"/>
        <end position="103"/>
    </location>
</feature>
<dbReference type="Gene3D" id="3.30.70.1350">
    <property type="entry name" value="Cation efflux protein, cytoplasmic domain"/>
    <property type="match status" value="1"/>
</dbReference>
<feature type="domain" description="Cation efflux protein cytoplasmic" evidence="9">
    <location>
        <begin position="236"/>
        <end position="313"/>
    </location>
</feature>
<gene>
    <name evidence="10" type="ORF">MSBR2_3277</name>
</gene>
<evidence type="ECO:0000313" key="11">
    <source>
        <dbReference type="Proteomes" id="UP000033079"/>
    </source>
</evidence>
<evidence type="ECO:0000313" key="10">
    <source>
        <dbReference type="EMBL" id="AKB59793.1"/>
    </source>
</evidence>
<dbReference type="HOGENOM" id="CLU_013430_3_6_2"/>
<dbReference type="SUPFAM" id="SSF160240">
    <property type="entry name" value="Cation efflux protein cytoplasmic domain-like"/>
    <property type="match status" value="1"/>
</dbReference>
<feature type="compositionally biased region" description="Basic and acidic residues" evidence="6">
    <location>
        <begin position="327"/>
        <end position="339"/>
    </location>
</feature>
<reference evidence="10 11" key="1">
    <citation type="submission" date="2014-07" db="EMBL/GenBank/DDBJ databases">
        <title>Methanogenic archaea and the global carbon cycle.</title>
        <authorList>
            <person name="Henriksen J.R."/>
            <person name="Luke J."/>
            <person name="Reinhart S."/>
            <person name="Benedict M.N."/>
            <person name="Youngblut N.D."/>
            <person name="Metcalf M.E."/>
            <person name="Whitaker R.J."/>
            <person name="Metcalf W.W."/>
        </authorList>
    </citation>
    <scope>NUCLEOTIDE SEQUENCE [LARGE SCALE GENOMIC DNA]</scope>
    <source>
        <strain evidence="10 11">227</strain>
    </source>
</reference>
<sequence>MQADKKLDKTHNKIRNRSYTELALSLILTLFKLLAGILGNSTLLLADAVRSFSEFIDKCIKLLDFSIGSKPGDESHNYGHGKITTLCMGAGAFILLFASFHMISLSSGEILMFLQGKEPETPEIIALYAATSAFILRNIVAVLTENPELQTKEDFSKARIPVKDVSIISVKRLLIIPIKEVLISCFVILGIGCTFLPGKNFNIADSFAALLLSLYLLGNSGRLLYKIVNELIEASLDEENNLRIKEIINKTENVTGSGELKTRRIGKGIAINAIVNVNNSLSVLEAAEIANLVEERLKAAFTENTYVLIKIEPVPERNQNFKNRGRSSNEKKGEKASLF</sequence>
<protein>
    <submittedName>
        <fullName evidence="10">Cation efflux system protein</fullName>
    </submittedName>
</protein>
<dbReference type="GeneID" id="24802382"/>
<dbReference type="GO" id="GO:0016020">
    <property type="term" value="C:membrane"/>
    <property type="evidence" value="ECO:0007669"/>
    <property type="project" value="UniProtKB-SubCell"/>
</dbReference>
<keyword evidence="5 7" id="KW-0472">Membrane</keyword>
<dbReference type="PATRIC" id="fig|1434106.5.peg.4158"/>
<dbReference type="Pfam" id="PF01545">
    <property type="entry name" value="Cation_efflux"/>
    <property type="match status" value="1"/>
</dbReference>
<dbReference type="EMBL" id="CP009530">
    <property type="protein sequence ID" value="AKB59793.1"/>
    <property type="molecule type" value="Genomic_DNA"/>
</dbReference>
<evidence type="ECO:0000256" key="5">
    <source>
        <dbReference type="ARBA" id="ARBA00023136"/>
    </source>
</evidence>
<accession>A0A0E3R7V9</accession>
<dbReference type="InterPro" id="IPR036837">
    <property type="entry name" value="Cation_efflux_CTD_sf"/>
</dbReference>
<dbReference type="InterPro" id="IPR058533">
    <property type="entry name" value="Cation_efflux_TM"/>
</dbReference>
<evidence type="ECO:0000259" key="9">
    <source>
        <dbReference type="Pfam" id="PF16916"/>
    </source>
</evidence>
<dbReference type="KEGG" id="mbar:MSBR2_3277"/>
<evidence type="ECO:0000256" key="4">
    <source>
        <dbReference type="ARBA" id="ARBA00022989"/>
    </source>
</evidence>
<name>A0A0E3R7V9_METBA</name>
<keyword evidence="4 7" id="KW-1133">Transmembrane helix</keyword>
<feature type="domain" description="Cation efflux protein transmembrane" evidence="8">
    <location>
        <begin position="22"/>
        <end position="231"/>
    </location>
</feature>
<dbReference type="PANTHER" id="PTHR43840">
    <property type="entry name" value="MITOCHONDRIAL METAL TRANSPORTER 1-RELATED"/>
    <property type="match status" value="1"/>
</dbReference>
<feature type="transmembrane region" description="Helical" evidence="7">
    <location>
        <begin position="21"/>
        <end position="46"/>
    </location>
</feature>
<evidence type="ECO:0000256" key="3">
    <source>
        <dbReference type="ARBA" id="ARBA00022692"/>
    </source>
</evidence>
<dbReference type="InterPro" id="IPR027469">
    <property type="entry name" value="Cation_efflux_TMD_sf"/>
</dbReference>
<dbReference type="InterPro" id="IPR002524">
    <property type="entry name" value="Cation_efflux"/>
</dbReference>
<keyword evidence="2" id="KW-0813">Transport</keyword>
<dbReference type="SUPFAM" id="SSF161111">
    <property type="entry name" value="Cation efflux protein transmembrane domain-like"/>
    <property type="match status" value="1"/>
</dbReference>
<evidence type="ECO:0000256" key="6">
    <source>
        <dbReference type="SAM" id="MobiDB-lite"/>
    </source>
</evidence>
<feature type="transmembrane region" description="Helical" evidence="7">
    <location>
        <begin position="203"/>
        <end position="225"/>
    </location>
</feature>
<comment type="subcellular location">
    <subcellularLocation>
        <location evidence="1">Membrane</location>
        <topology evidence="1">Multi-pass membrane protein</topology>
    </subcellularLocation>
</comment>
<organism evidence="10 11">
    <name type="scientific">Methanosarcina barkeri 227</name>
    <dbReference type="NCBI Taxonomy" id="1434106"/>
    <lineage>
        <taxon>Archaea</taxon>
        <taxon>Methanobacteriati</taxon>
        <taxon>Methanobacteriota</taxon>
        <taxon>Stenosarchaea group</taxon>
        <taxon>Methanomicrobia</taxon>
        <taxon>Methanosarcinales</taxon>
        <taxon>Methanosarcinaceae</taxon>
        <taxon>Methanosarcina</taxon>
    </lineage>
</organism>
<dbReference type="Gene3D" id="1.20.1510.10">
    <property type="entry name" value="Cation efflux protein transmembrane domain"/>
    <property type="match status" value="1"/>
</dbReference>
<dbReference type="NCBIfam" id="TIGR01297">
    <property type="entry name" value="CDF"/>
    <property type="match status" value="1"/>
</dbReference>
<dbReference type="Pfam" id="PF16916">
    <property type="entry name" value="ZT_dimer"/>
    <property type="match status" value="1"/>
</dbReference>
<evidence type="ECO:0000256" key="2">
    <source>
        <dbReference type="ARBA" id="ARBA00022448"/>
    </source>
</evidence>
<evidence type="ECO:0000259" key="8">
    <source>
        <dbReference type="Pfam" id="PF01545"/>
    </source>
</evidence>
<dbReference type="Proteomes" id="UP000033079">
    <property type="component" value="Chromosome"/>
</dbReference>
<evidence type="ECO:0000256" key="1">
    <source>
        <dbReference type="ARBA" id="ARBA00004141"/>
    </source>
</evidence>